<evidence type="ECO:0000256" key="12">
    <source>
        <dbReference type="ARBA" id="ARBA00023157"/>
    </source>
</evidence>
<keyword evidence="11" id="KW-0472">Membrane</keyword>
<keyword evidence="7" id="KW-0336">GPI-anchor</keyword>
<evidence type="ECO:0000256" key="4">
    <source>
        <dbReference type="ARBA" id="ARBA00022475"/>
    </source>
</evidence>
<keyword evidence="14" id="KW-0449">Lipoprotein</keyword>
<evidence type="ECO:0000256" key="16">
    <source>
        <dbReference type="SAM" id="MobiDB-lite"/>
    </source>
</evidence>
<feature type="region of interest" description="Disordered" evidence="16">
    <location>
        <begin position="157"/>
        <end position="176"/>
    </location>
</feature>
<comment type="caution">
    <text evidence="19">The sequence shown here is derived from an EMBL/GenBank/DDBJ whole genome shotgun (WGS) entry which is preliminary data.</text>
</comment>
<evidence type="ECO:0000256" key="3">
    <source>
        <dbReference type="ARBA" id="ARBA00010031"/>
    </source>
</evidence>
<reference evidence="19" key="1">
    <citation type="journal article" date="2023" name="Mol. Phylogenet. Evol.">
        <title>Genome-scale phylogeny and comparative genomics of the fungal order Sordariales.</title>
        <authorList>
            <person name="Hensen N."/>
            <person name="Bonometti L."/>
            <person name="Westerberg I."/>
            <person name="Brannstrom I.O."/>
            <person name="Guillou S."/>
            <person name="Cros-Aarteil S."/>
            <person name="Calhoun S."/>
            <person name="Haridas S."/>
            <person name="Kuo A."/>
            <person name="Mondo S."/>
            <person name="Pangilinan J."/>
            <person name="Riley R."/>
            <person name="LaButti K."/>
            <person name="Andreopoulos B."/>
            <person name="Lipzen A."/>
            <person name="Chen C."/>
            <person name="Yan M."/>
            <person name="Daum C."/>
            <person name="Ng V."/>
            <person name="Clum A."/>
            <person name="Steindorff A."/>
            <person name="Ohm R.A."/>
            <person name="Martin F."/>
            <person name="Silar P."/>
            <person name="Natvig D.O."/>
            <person name="Lalanne C."/>
            <person name="Gautier V."/>
            <person name="Ament-Velasquez S.L."/>
            <person name="Kruys A."/>
            <person name="Hutchinson M.I."/>
            <person name="Powell A.J."/>
            <person name="Barry K."/>
            <person name="Miller A.N."/>
            <person name="Grigoriev I.V."/>
            <person name="Debuchy R."/>
            <person name="Gladieux P."/>
            <person name="Hiltunen Thoren M."/>
            <person name="Johannesson H."/>
        </authorList>
    </citation>
    <scope>NUCLEOTIDE SEQUENCE</scope>
    <source>
        <strain evidence="19">CBS 232.78</strain>
    </source>
</reference>
<dbReference type="InterPro" id="IPR008427">
    <property type="entry name" value="Extracellular_membr_CFEM_dom"/>
</dbReference>
<dbReference type="EMBL" id="JAULSW010000009">
    <property type="protein sequence ID" value="KAK3370073.1"/>
    <property type="molecule type" value="Genomic_DNA"/>
</dbReference>
<keyword evidence="8 15" id="KW-0479">Metal-binding</keyword>
<dbReference type="GO" id="GO:0046872">
    <property type="term" value="F:metal ion binding"/>
    <property type="evidence" value="ECO:0007669"/>
    <property type="project" value="UniProtKB-UniRule"/>
</dbReference>
<evidence type="ECO:0000256" key="7">
    <source>
        <dbReference type="ARBA" id="ARBA00022622"/>
    </source>
</evidence>
<evidence type="ECO:0000256" key="5">
    <source>
        <dbReference type="ARBA" id="ARBA00022525"/>
    </source>
</evidence>
<evidence type="ECO:0000256" key="2">
    <source>
        <dbReference type="ARBA" id="ARBA00004613"/>
    </source>
</evidence>
<proteinExistence type="inferred from homology"/>
<evidence type="ECO:0000256" key="15">
    <source>
        <dbReference type="PROSITE-ProRule" id="PRU01356"/>
    </source>
</evidence>
<sequence length="201" mass="18874">MKYSAVFLGALVAAVSAQSGLESFPECSQKCISTGVTTVGCTLNDVKCICEKMETLVAGATSCVVAACGIDVAIGKVLPASSVYCEAGAAPVASASSSSSAAAAVTTAAQATPSSTAAASTSAAAEATSSSTVVVVVSSAAPIASSSSAAGGFSNGTTTTHFSSQPSSTSSTKAPTSTAGAAVLGAAGSLGMLVLGALAAL</sequence>
<dbReference type="InterPro" id="IPR051735">
    <property type="entry name" value="CFEM_domain"/>
</dbReference>
<comment type="caution">
    <text evidence="15">Lacks conserved residue(s) required for the propagation of feature annotation.</text>
</comment>
<feature type="signal peptide" evidence="17">
    <location>
        <begin position="1"/>
        <end position="17"/>
    </location>
</feature>
<dbReference type="PROSITE" id="PS52012">
    <property type="entry name" value="CFEM"/>
    <property type="match status" value="1"/>
</dbReference>
<name>A0AAE0K4S2_9PEZI</name>
<feature type="disulfide bond" evidence="15">
    <location>
        <begin position="41"/>
        <end position="48"/>
    </location>
</feature>
<protein>
    <recommendedName>
        <fullName evidence="18">CFEM domain-containing protein</fullName>
    </recommendedName>
</protein>
<dbReference type="GO" id="GO:0005886">
    <property type="term" value="C:plasma membrane"/>
    <property type="evidence" value="ECO:0007669"/>
    <property type="project" value="UniProtKB-SubCell"/>
</dbReference>
<accession>A0AAE0K4S2</accession>
<keyword evidence="12 15" id="KW-1015">Disulfide bond</keyword>
<evidence type="ECO:0000256" key="9">
    <source>
        <dbReference type="ARBA" id="ARBA00022729"/>
    </source>
</evidence>
<keyword evidence="9 17" id="KW-0732">Signal</keyword>
<dbReference type="GO" id="GO:0005576">
    <property type="term" value="C:extracellular region"/>
    <property type="evidence" value="ECO:0007669"/>
    <property type="project" value="UniProtKB-SubCell"/>
</dbReference>
<evidence type="ECO:0000256" key="11">
    <source>
        <dbReference type="ARBA" id="ARBA00023136"/>
    </source>
</evidence>
<dbReference type="PANTHER" id="PTHR37928:SF2">
    <property type="entry name" value="GPI ANCHORED CFEM DOMAIN PROTEIN (AFU_ORTHOLOGUE AFUA_6G10580)"/>
    <property type="match status" value="1"/>
</dbReference>
<keyword evidence="13" id="KW-0325">Glycoprotein</keyword>
<keyword evidence="6 15" id="KW-0349">Heme</keyword>
<dbReference type="Pfam" id="PF05730">
    <property type="entry name" value="CFEM"/>
    <property type="match status" value="1"/>
</dbReference>
<dbReference type="Proteomes" id="UP001285441">
    <property type="component" value="Unassembled WGS sequence"/>
</dbReference>
<evidence type="ECO:0000256" key="17">
    <source>
        <dbReference type="SAM" id="SignalP"/>
    </source>
</evidence>
<keyword evidence="20" id="KW-1185">Reference proteome</keyword>
<organism evidence="19 20">
    <name type="scientific">Podospora didyma</name>
    <dbReference type="NCBI Taxonomy" id="330526"/>
    <lineage>
        <taxon>Eukaryota</taxon>
        <taxon>Fungi</taxon>
        <taxon>Dikarya</taxon>
        <taxon>Ascomycota</taxon>
        <taxon>Pezizomycotina</taxon>
        <taxon>Sordariomycetes</taxon>
        <taxon>Sordariomycetidae</taxon>
        <taxon>Sordariales</taxon>
        <taxon>Podosporaceae</taxon>
        <taxon>Podospora</taxon>
    </lineage>
</organism>
<keyword evidence="4" id="KW-1003">Cell membrane</keyword>
<keyword evidence="10 15" id="KW-0408">Iron</keyword>
<evidence type="ECO:0000256" key="10">
    <source>
        <dbReference type="ARBA" id="ARBA00023004"/>
    </source>
</evidence>
<dbReference type="SMART" id="SM00747">
    <property type="entry name" value="CFEM"/>
    <property type="match status" value="1"/>
</dbReference>
<dbReference type="PANTHER" id="PTHR37928">
    <property type="entry name" value="CFEM DOMAIN PROTEIN (AFU_ORTHOLOGUE AFUA_6G14090)"/>
    <property type="match status" value="1"/>
</dbReference>
<evidence type="ECO:0000259" key="18">
    <source>
        <dbReference type="PROSITE" id="PS52012"/>
    </source>
</evidence>
<gene>
    <name evidence="19" type="ORF">B0H63DRAFT_527826</name>
</gene>
<evidence type="ECO:0000256" key="13">
    <source>
        <dbReference type="ARBA" id="ARBA00023180"/>
    </source>
</evidence>
<evidence type="ECO:0000256" key="1">
    <source>
        <dbReference type="ARBA" id="ARBA00004609"/>
    </source>
</evidence>
<evidence type="ECO:0000313" key="19">
    <source>
        <dbReference type="EMBL" id="KAK3370073.1"/>
    </source>
</evidence>
<dbReference type="GO" id="GO:0098552">
    <property type="term" value="C:side of membrane"/>
    <property type="evidence" value="ECO:0007669"/>
    <property type="project" value="UniProtKB-KW"/>
</dbReference>
<evidence type="ECO:0000313" key="20">
    <source>
        <dbReference type="Proteomes" id="UP001285441"/>
    </source>
</evidence>
<evidence type="ECO:0000256" key="14">
    <source>
        <dbReference type="ARBA" id="ARBA00023288"/>
    </source>
</evidence>
<comment type="subcellular location">
    <subcellularLocation>
        <location evidence="1">Cell membrane</location>
        <topology evidence="1">Lipid-anchor</topology>
        <topology evidence="1">GPI-anchor</topology>
    </subcellularLocation>
    <subcellularLocation>
        <location evidence="2">Secreted</location>
    </subcellularLocation>
</comment>
<keyword evidence="5" id="KW-0964">Secreted</keyword>
<feature type="binding site" description="axial binding residue" evidence="15">
    <location>
        <position position="45"/>
    </location>
    <ligand>
        <name>heme</name>
        <dbReference type="ChEBI" id="CHEBI:30413"/>
    </ligand>
    <ligandPart>
        <name>Fe</name>
        <dbReference type="ChEBI" id="CHEBI:18248"/>
    </ligandPart>
</feature>
<dbReference type="AlphaFoldDB" id="A0AAE0K4S2"/>
<feature type="domain" description="CFEM" evidence="18">
    <location>
        <begin position="1"/>
        <end position="112"/>
    </location>
</feature>
<comment type="similarity">
    <text evidence="3">Belongs to the RBT5 family.</text>
</comment>
<evidence type="ECO:0000256" key="8">
    <source>
        <dbReference type="ARBA" id="ARBA00022723"/>
    </source>
</evidence>
<feature type="chain" id="PRO_5042280720" description="CFEM domain-containing protein" evidence="17">
    <location>
        <begin position="18"/>
        <end position="201"/>
    </location>
</feature>
<evidence type="ECO:0000256" key="6">
    <source>
        <dbReference type="ARBA" id="ARBA00022617"/>
    </source>
</evidence>
<reference evidence="19" key="2">
    <citation type="submission" date="2023-06" db="EMBL/GenBank/DDBJ databases">
        <authorList>
            <consortium name="Lawrence Berkeley National Laboratory"/>
            <person name="Haridas S."/>
            <person name="Hensen N."/>
            <person name="Bonometti L."/>
            <person name="Westerberg I."/>
            <person name="Brannstrom I.O."/>
            <person name="Guillou S."/>
            <person name="Cros-Aarteil S."/>
            <person name="Calhoun S."/>
            <person name="Kuo A."/>
            <person name="Mondo S."/>
            <person name="Pangilinan J."/>
            <person name="Riley R."/>
            <person name="LaButti K."/>
            <person name="Andreopoulos B."/>
            <person name="Lipzen A."/>
            <person name="Chen C."/>
            <person name="Yanf M."/>
            <person name="Daum C."/>
            <person name="Ng V."/>
            <person name="Clum A."/>
            <person name="Steindorff A."/>
            <person name="Ohm R."/>
            <person name="Martin F."/>
            <person name="Silar P."/>
            <person name="Natvig D."/>
            <person name="Lalanne C."/>
            <person name="Gautier V."/>
            <person name="Ament-velasquez S.L."/>
            <person name="Kruys A."/>
            <person name="Hutchinson M.I."/>
            <person name="Powell A.J."/>
            <person name="Barry K."/>
            <person name="Miller A.N."/>
            <person name="Grigoriev I.V."/>
            <person name="Debuchy R."/>
            <person name="Gladieux P."/>
            <person name="Thoren M.H."/>
            <person name="Johannesson H."/>
        </authorList>
    </citation>
    <scope>NUCLEOTIDE SEQUENCE</scope>
    <source>
        <strain evidence="19">CBS 232.78</strain>
    </source>
</reference>